<feature type="transmembrane region" description="Helical" evidence="11">
    <location>
        <begin position="203"/>
        <end position="223"/>
    </location>
</feature>
<keyword evidence="11" id="KW-1003">Cell membrane</keyword>
<organism evidence="13 14">
    <name type="scientific">Desulfuribacillus alkaliarsenatis</name>
    <dbReference type="NCBI Taxonomy" id="766136"/>
    <lineage>
        <taxon>Bacteria</taxon>
        <taxon>Bacillati</taxon>
        <taxon>Bacillota</taxon>
        <taxon>Desulfuribacillia</taxon>
        <taxon>Desulfuribacillales</taxon>
        <taxon>Desulfuribacillaceae</taxon>
        <taxon>Desulfuribacillus</taxon>
    </lineage>
</organism>
<keyword evidence="5 11" id="KW-0812">Transmembrane</keyword>
<keyword evidence="8 11" id="KW-0406">Ion transport</keyword>
<comment type="function">
    <text evidence="11 12">Key component of the proton channel; it plays a direct role in the translocation of protons across the membrane.</text>
</comment>
<evidence type="ECO:0000256" key="11">
    <source>
        <dbReference type="HAMAP-Rule" id="MF_01393"/>
    </source>
</evidence>
<evidence type="ECO:0000256" key="4">
    <source>
        <dbReference type="ARBA" id="ARBA00022547"/>
    </source>
</evidence>
<dbReference type="GO" id="GO:0042777">
    <property type="term" value="P:proton motive force-driven plasma membrane ATP synthesis"/>
    <property type="evidence" value="ECO:0007669"/>
    <property type="project" value="TreeGrafter"/>
</dbReference>
<dbReference type="RefSeq" id="WP_069643358.1">
    <property type="nucleotide sequence ID" value="NZ_MIJE01000030.1"/>
</dbReference>
<gene>
    <name evidence="11" type="primary">atpB</name>
    <name evidence="13" type="ORF">BHF68_06825</name>
</gene>
<keyword evidence="10 11" id="KW-0066">ATP synthesis</keyword>
<feature type="transmembrane region" description="Helical" evidence="11">
    <location>
        <begin position="20"/>
        <end position="41"/>
    </location>
</feature>
<dbReference type="InterPro" id="IPR023011">
    <property type="entry name" value="ATP_synth_F0_asu_AS"/>
</dbReference>
<reference evidence="13 14" key="1">
    <citation type="submission" date="2016-09" db="EMBL/GenBank/DDBJ databases">
        <title>Draft genome sequence for the type strain of Desulfuribacillus alkaliarsenatis AHT28, an obligately anaerobic, sulfidogenic bacterium isolated from Russian soda lake sediments.</title>
        <authorList>
            <person name="Abin C.A."/>
            <person name="Hollibaugh J.T."/>
        </authorList>
    </citation>
    <scope>NUCLEOTIDE SEQUENCE [LARGE SCALE GENOMIC DNA]</scope>
    <source>
        <strain evidence="13 14">AHT28</strain>
    </source>
</reference>
<dbReference type="GO" id="GO:0046933">
    <property type="term" value="F:proton-transporting ATP synthase activity, rotational mechanism"/>
    <property type="evidence" value="ECO:0007669"/>
    <property type="project" value="UniProtKB-UniRule"/>
</dbReference>
<comment type="subcellular location">
    <subcellularLocation>
        <location evidence="11 12">Cell membrane</location>
        <topology evidence="11 12">Multi-pass membrane protein</topology>
    </subcellularLocation>
    <subcellularLocation>
        <location evidence="1">Membrane</location>
        <topology evidence="1">Multi-pass membrane protein</topology>
    </subcellularLocation>
</comment>
<comment type="similarity">
    <text evidence="2 11 12">Belongs to the ATPase A chain family.</text>
</comment>
<evidence type="ECO:0000256" key="2">
    <source>
        <dbReference type="ARBA" id="ARBA00006810"/>
    </source>
</evidence>
<keyword evidence="14" id="KW-1185">Reference proteome</keyword>
<dbReference type="PROSITE" id="PS00449">
    <property type="entry name" value="ATPASE_A"/>
    <property type="match status" value="1"/>
</dbReference>
<dbReference type="GO" id="GO:0045259">
    <property type="term" value="C:proton-transporting ATP synthase complex"/>
    <property type="evidence" value="ECO:0007669"/>
    <property type="project" value="UniProtKB-KW"/>
</dbReference>
<sequence>MDYVFPKWSPASLPWLEFNLSTVAMILITCVITYALCMWFIRGLSVNNPSKKQVIFETIYEFIRGVVASTMDMKRGERFVALAMTLFLFIFIANFLGIPLKVTASFTETTPFWESLGITKEVIEAQGGSAYVLFWTSPTSSASVTIAMAIAIVLLSHVLGVQYRGPAKHAKHFFQPNPLFFPLHIIEEGAKMLTLGFRLYGNIYAKEVLIAVILTMPLMYYYVGGFATMVIWQGFGIFMGTVQAFVFTVLSMVYISTQTADHH</sequence>
<keyword evidence="6 11" id="KW-0375">Hydrogen ion transport</keyword>
<feature type="transmembrane region" description="Helical" evidence="11">
    <location>
        <begin position="229"/>
        <end position="255"/>
    </location>
</feature>
<comment type="caution">
    <text evidence="13">The sequence shown here is derived from an EMBL/GenBank/DDBJ whole genome shotgun (WGS) entry which is preliminary data.</text>
</comment>
<dbReference type="STRING" id="766136.BHF68_06825"/>
<dbReference type="PANTHER" id="PTHR42823">
    <property type="entry name" value="ATP SYNTHASE SUBUNIT A, CHLOROPLASTIC"/>
    <property type="match status" value="1"/>
</dbReference>
<dbReference type="PRINTS" id="PR00123">
    <property type="entry name" value="ATPASEA"/>
</dbReference>
<dbReference type="SUPFAM" id="SSF81336">
    <property type="entry name" value="F1F0 ATP synthase subunit A"/>
    <property type="match status" value="1"/>
</dbReference>
<dbReference type="InterPro" id="IPR000568">
    <property type="entry name" value="ATP_synth_F0_asu"/>
</dbReference>
<keyword evidence="9 11" id="KW-0472">Membrane</keyword>
<evidence type="ECO:0000256" key="3">
    <source>
        <dbReference type="ARBA" id="ARBA00022448"/>
    </source>
</evidence>
<dbReference type="PANTHER" id="PTHR42823:SF3">
    <property type="entry name" value="ATP SYNTHASE SUBUNIT A, CHLOROPLASTIC"/>
    <property type="match status" value="1"/>
</dbReference>
<dbReference type="Proteomes" id="UP000094296">
    <property type="component" value="Unassembled WGS sequence"/>
</dbReference>
<keyword evidence="7 11" id="KW-1133">Transmembrane helix</keyword>
<dbReference type="EMBL" id="MIJE01000030">
    <property type="protein sequence ID" value="OEF96775.1"/>
    <property type="molecule type" value="Genomic_DNA"/>
</dbReference>
<dbReference type="Pfam" id="PF00119">
    <property type="entry name" value="ATP-synt_A"/>
    <property type="match status" value="1"/>
</dbReference>
<dbReference type="HAMAP" id="MF_01393">
    <property type="entry name" value="ATP_synth_a_bact"/>
    <property type="match status" value="1"/>
</dbReference>
<evidence type="ECO:0000313" key="14">
    <source>
        <dbReference type="Proteomes" id="UP000094296"/>
    </source>
</evidence>
<evidence type="ECO:0000256" key="1">
    <source>
        <dbReference type="ARBA" id="ARBA00004141"/>
    </source>
</evidence>
<dbReference type="Gene3D" id="1.20.120.220">
    <property type="entry name" value="ATP synthase, F0 complex, subunit A"/>
    <property type="match status" value="1"/>
</dbReference>
<evidence type="ECO:0000256" key="6">
    <source>
        <dbReference type="ARBA" id="ARBA00022781"/>
    </source>
</evidence>
<feature type="transmembrane region" description="Helical" evidence="11">
    <location>
        <begin position="142"/>
        <end position="161"/>
    </location>
</feature>
<dbReference type="NCBIfam" id="TIGR01131">
    <property type="entry name" value="ATP_synt_6_or_A"/>
    <property type="match status" value="1"/>
</dbReference>
<dbReference type="CDD" id="cd00310">
    <property type="entry name" value="ATP-synt_Fo_a_6"/>
    <property type="match status" value="1"/>
</dbReference>
<dbReference type="AlphaFoldDB" id="A0A1E5G1K3"/>
<evidence type="ECO:0000256" key="9">
    <source>
        <dbReference type="ARBA" id="ARBA00023136"/>
    </source>
</evidence>
<evidence type="ECO:0000256" key="10">
    <source>
        <dbReference type="ARBA" id="ARBA00023310"/>
    </source>
</evidence>
<evidence type="ECO:0000313" key="13">
    <source>
        <dbReference type="EMBL" id="OEF96775.1"/>
    </source>
</evidence>
<evidence type="ECO:0000256" key="5">
    <source>
        <dbReference type="ARBA" id="ARBA00022692"/>
    </source>
</evidence>
<evidence type="ECO:0000256" key="8">
    <source>
        <dbReference type="ARBA" id="ARBA00023065"/>
    </source>
</evidence>
<proteinExistence type="inferred from homology"/>
<name>A0A1E5G1K3_9FIRM</name>
<evidence type="ECO:0000256" key="12">
    <source>
        <dbReference type="RuleBase" id="RU000483"/>
    </source>
</evidence>
<dbReference type="InterPro" id="IPR035908">
    <property type="entry name" value="F0_ATP_A_sf"/>
</dbReference>
<feature type="transmembrane region" description="Helical" evidence="11">
    <location>
        <begin position="79"/>
        <end position="98"/>
    </location>
</feature>
<protein>
    <recommendedName>
        <fullName evidence="11 12">ATP synthase subunit a</fullName>
    </recommendedName>
    <alternativeName>
        <fullName evidence="11">ATP synthase F0 sector subunit a</fullName>
    </alternativeName>
    <alternativeName>
        <fullName evidence="11">F-ATPase subunit 6</fullName>
    </alternativeName>
</protein>
<dbReference type="InterPro" id="IPR045082">
    <property type="entry name" value="ATP_syn_F0_a_bact/chloroplast"/>
</dbReference>
<dbReference type="GO" id="GO:0005886">
    <property type="term" value="C:plasma membrane"/>
    <property type="evidence" value="ECO:0007669"/>
    <property type="project" value="UniProtKB-SubCell"/>
</dbReference>
<evidence type="ECO:0000256" key="7">
    <source>
        <dbReference type="ARBA" id="ARBA00022989"/>
    </source>
</evidence>
<accession>A0A1E5G1K3</accession>
<keyword evidence="3 11" id="KW-0813">Transport</keyword>
<keyword evidence="4 11" id="KW-0138">CF(0)</keyword>
<dbReference type="OrthoDB" id="9789241at2"/>